<feature type="chain" id="PRO_5038982280" evidence="3">
    <location>
        <begin position="19"/>
        <end position="216"/>
    </location>
</feature>
<comment type="caution">
    <text evidence="4">The sequence shown here is derived from an EMBL/GenBank/DDBJ whole genome shotgun (WGS) entry which is preliminary data.</text>
</comment>
<evidence type="ECO:0000313" key="5">
    <source>
        <dbReference type="Proteomes" id="UP000240739"/>
    </source>
</evidence>
<dbReference type="AlphaFoldDB" id="A0A2T4UJL7"/>
<protein>
    <submittedName>
        <fullName evidence="4">Uncharacterized protein</fullName>
    </submittedName>
</protein>
<evidence type="ECO:0000256" key="2">
    <source>
        <dbReference type="SAM" id="Phobius"/>
    </source>
</evidence>
<reference evidence="4 5" key="1">
    <citation type="submission" date="2018-03" db="EMBL/GenBank/DDBJ databases">
        <title>Aquarubrobacter algicola gen. nov., sp. nov., a novel actinobacterium isolated from shallow eutrophic lake during the end of cyanobacterial harmful algal blooms.</title>
        <authorList>
            <person name="Chun S.J."/>
        </authorList>
    </citation>
    <scope>NUCLEOTIDE SEQUENCE [LARGE SCALE GENOMIC DNA]</scope>
    <source>
        <strain evidence="4 5">Seoho-28</strain>
    </source>
</reference>
<accession>A0A2T4UJL7</accession>
<evidence type="ECO:0000256" key="1">
    <source>
        <dbReference type="SAM" id="MobiDB-lite"/>
    </source>
</evidence>
<sequence>MGHALLLLAVTAVAAALAHRFAGGPGVPSAAPRRLDDPEGGQERSRPWWRLVLALGTTVGGRRLRERLPLRRGRRAPGAVPAGTGPVTGRRDGTLLLPGPRDAAHAQAATRAALLAVASTVGTLGATAGDAWAVPPLSALAAVAVGLATVRPGVAHPAAAAVVVAVLSGTAAAVLAGVAAAVAVAGTLRRGRDRSRRLGVALAVALVAEAVWRLSG</sequence>
<feature type="transmembrane region" description="Helical" evidence="2">
    <location>
        <begin position="198"/>
        <end position="215"/>
    </location>
</feature>
<keyword evidence="5" id="KW-1185">Reference proteome</keyword>
<name>A0A2T4UJL7_9ACTN</name>
<keyword evidence="2" id="KW-0472">Membrane</keyword>
<dbReference type="RefSeq" id="WP_107568033.1">
    <property type="nucleotide sequence ID" value="NZ_PYYB01000001.1"/>
</dbReference>
<feature type="transmembrane region" description="Helical" evidence="2">
    <location>
        <begin position="112"/>
        <end position="134"/>
    </location>
</feature>
<feature type="signal peptide" evidence="3">
    <location>
        <begin position="1"/>
        <end position="18"/>
    </location>
</feature>
<dbReference type="Proteomes" id="UP000240739">
    <property type="component" value="Unassembled WGS sequence"/>
</dbReference>
<evidence type="ECO:0000313" key="4">
    <source>
        <dbReference type="EMBL" id="PTL59419.1"/>
    </source>
</evidence>
<keyword evidence="2" id="KW-0812">Transmembrane</keyword>
<proteinExistence type="predicted"/>
<evidence type="ECO:0000256" key="3">
    <source>
        <dbReference type="SAM" id="SignalP"/>
    </source>
</evidence>
<feature type="transmembrane region" description="Helical" evidence="2">
    <location>
        <begin position="154"/>
        <end position="186"/>
    </location>
</feature>
<keyword evidence="3" id="KW-0732">Signal</keyword>
<dbReference type="EMBL" id="PYYB01000001">
    <property type="protein sequence ID" value="PTL59419.1"/>
    <property type="molecule type" value="Genomic_DNA"/>
</dbReference>
<feature type="region of interest" description="Disordered" evidence="1">
    <location>
        <begin position="24"/>
        <end position="43"/>
    </location>
</feature>
<gene>
    <name evidence="4" type="ORF">C7Y72_07030</name>
</gene>
<feature type="compositionally biased region" description="Basic and acidic residues" evidence="1">
    <location>
        <begin position="33"/>
        <end position="43"/>
    </location>
</feature>
<keyword evidence="2" id="KW-1133">Transmembrane helix</keyword>
<organism evidence="4 5">
    <name type="scientific">Paraconexibacter algicola</name>
    <dbReference type="NCBI Taxonomy" id="2133960"/>
    <lineage>
        <taxon>Bacteria</taxon>
        <taxon>Bacillati</taxon>
        <taxon>Actinomycetota</taxon>
        <taxon>Thermoleophilia</taxon>
        <taxon>Solirubrobacterales</taxon>
        <taxon>Paraconexibacteraceae</taxon>
        <taxon>Paraconexibacter</taxon>
    </lineage>
</organism>